<organism evidence="1 2">
    <name type="scientific">Segatella copri</name>
    <dbReference type="NCBI Taxonomy" id="165179"/>
    <lineage>
        <taxon>Bacteria</taxon>
        <taxon>Pseudomonadati</taxon>
        <taxon>Bacteroidota</taxon>
        <taxon>Bacteroidia</taxon>
        <taxon>Bacteroidales</taxon>
        <taxon>Prevotellaceae</taxon>
        <taxon>Segatella</taxon>
    </lineage>
</organism>
<evidence type="ECO:0000313" key="1">
    <source>
        <dbReference type="EMBL" id="OXL44324.1"/>
    </source>
</evidence>
<reference evidence="1 2" key="1">
    <citation type="submission" date="2017-07" db="EMBL/GenBank/DDBJ databases">
        <title>Draft genome sequence of Prevotella copri isolated from the gut of healthy adult Indian.</title>
        <authorList>
            <person name="Das B."/>
            <person name="Bag S."/>
            <person name="Ghosh T.S."/>
        </authorList>
    </citation>
    <scope>NUCLEOTIDE SEQUENCE [LARGE SCALE GENOMIC DNA]</scope>
    <source>
        <strain evidence="1 2">Indica</strain>
    </source>
</reference>
<sequence length="313" mass="35754">MNNYTKHIGIVTNYIDNKYSITVDNKTIHMPFEIMHKLSVFPPSVMDGDHLKIGAQITLAKKDERIFYPDRDTYGTTRQETRSYTDGSYLLKDAKPFKQDISFQEMVSMFNTLMTTLPETTRMEALNTLMSMELTEEQKQEKLACMVEFPLDLEENATLEKKGSLFDLAKKSKDDKPQIRETVESIAAMCNCSYQQTCQLVVGINSKTNKTCKLQDEIATFYPQIATLDQFQNTVLVPFIKSYTYDNPLLMSSLKYNWYSYNGNLLLVIEINYQGDPVICKGGRLPYRCDSAKMVAEGADLVNMIKKLSKIAA</sequence>
<proteinExistence type="predicted"/>
<evidence type="ECO:0000313" key="2">
    <source>
        <dbReference type="Proteomes" id="UP000215155"/>
    </source>
</evidence>
<gene>
    <name evidence="1" type="ORF">CFT61_06735</name>
</gene>
<dbReference type="AlphaFoldDB" id="A0AA91YX98"/>
<dbReference type="RefSeq" id="WP_089543687.1">
    <property type="nucleotide sequence ID" value="NZ_NMPZ01000008.1"/>
</dbReference>
<accession>A0AA91YX98</accession>
<name>A0AA91YX98_9BACT</name>
<protein>
    <submittedName>
        <fullName evidence="1">Uncharacterized protein</fullName>
    </submittedName>
</protein>
<dbReference type="Proteomes" id="UP000215155">
    <property type="component" value="Unassembled WGS sequence"/>
</dbReference>
<dbReference type="EMBL" id="NMPZ01000008">
    <property type="protein sequence ID" value="OXL44324.1"/>
    <property type="molecule type" value="Genomic_DNA"/>
</dbReference>
<comment type="caution">
    <text evidence="1">The sequence shown here is derived from an EMBL/GenBank/DDBJ whole genome shotgun (WGS) entry which is preliminary data.</text>
</comment>